<dbReference type="InterPro" id="IPR002880">
    <property type="entry name" value="Pyrv_Fd/Flavodoxin_OxRdtase_N"/>
</dbReference>
<gene>
    <name evidence="4" type="primary">vorB</name>
    <name evidence="4" type="ORF">EXN75_04030</name>
</gene>
<keyword evidence="1" id="KW-0560">Oxidoreductase</keyword>
<dbReference type="Gene3D" id="3.40.50.970">
    <property type="match status" value="1"/>
</dbReference>
<evidence type="ECO:0000259" key="2">
    <source>
        <dbReference type="Pfam" id="PF01855"/>
    </source>
</evidence>
<name>A0A4Y8VSE2_9BACT</name>
<accession>A0A4Y8VSE2</accession>
<organism evidence="4 5">
    <name type="scientific">Segatella hominis</name>
    <dbReference type="NCBI Taxonomy" id="2518605"/>
    <lineage>
        <taxon>Bacteria</taxon>
        <taxon>Pseudomonadati</taxon>
        <taxon>Bacteroidota</taxon>
        <taxon>Bacteroidia</taxon>
        <taxon>Bacteroidales</taxon>
        <taxon>Prevotellaceae</taxon>
        <taxon>Segatella</taxon>
    </lineage>
</organism>
<dbReference type="InterPro" id="IPR033412">
    <property type="entry name" value="PFOR_II"/>
</dbReference>
<feature type="domain" description="Pyruvate:ferredoxin oxidoreductase core" evidence="3">
    <location>
        <begin position="260"/>
        <end position="354"/>
    </location>
</feature>
<evidence type="ECO:0000313" key="4">
    <source>
        <dbReference type="EMBL" id="TFH83253.1"/>
    </source>
</evidence>
<sequence length="366" mass="40128">MAEQQKREITLMKGNEAIAHACIRCGVDGFFGYPITPQSEIIETLALLKPWETSGMVVLQAESEVAAINMVYGGAGAGKRVLTTSSSPGVALMQEGISYMAGAEIPGVIVNVQRGGPGLGTIQPSQGDYFQATRGGGNGDYNVIVLAPASVQEMADFVDLAFTLAFKYRNPAMILSDGVIGQMMEKVVLPPMKPRRTEQEIAEECPWATIGRKKDRKPNIMTSLELKPEVMEERNLMMQEKYRKIRETEVRYEMQCCEDADYVIVAFGSAARIAEKSIESAREQGIKVGLFRPITLWPFPTQEIHQLSESKKGILVAEINAGQMVEDVRLAVNGLVPVAHFGRLGGIVPEPEEIVEALKRLITENI</sequence>
<comment type="caution">
    <text evidence="4">The sequence shown here is derived from an EMBL/GenBank/DDBJ whole genome shotgun (WGS) entry which is preliminary data.</text>
</comment>
<dbReference type="OrthoDB" id="9794954at2"/>
<dbReference type="PANTHER" id="PTHR43088">
    <property type="entry name" value="SUBUNIT OF PYRUVATE:FLAVODOXIN OXIDOREDUCTASE-RELATED"/>
    <property type="match status" value="1"/>
</dbReference>
<dbReference type="CDD" id="cd07034">
    <property type="entry name" value="TPP_PYR_PFOR_IOR-alpha_like"/>
    <property type="match status" value="1"/>
</dbReference>
<reference evidence="4 5" key="1">
    <citation type="submission" date="2019-02" db="EMBL/GenBank/DDBJ databases">
        <title>Draft Genome Sequence of the Prevotella sp. BCRC 81118, Isolated from Human Feces.</title>
        <authorList>
            <person name="Huang C.-H."/>
        </authorList>
    </citation>
    <scope>NUCLEOTIDE SEQUENCE [LARGE SCALE GENOMIC DNA]</scope>
    <source>
        <strain evidence="4 5">BCRC 81118</strain>
    </source>
</reference>
<dbReference type="EMBL" id="SGVY01000007">
    <property type="protein sequence ID" value="TFH83253.1"/>
    <property type="molecule type" value="Genomic_DNA"/>
</dbReference>
<dbReference type="Proteomes" id="UP000297872">
    <property type="component" value="Unassembled WGS sequence"/>
</dbReference>
<dbReference type="InterPro" id="IPR009014">
    <property type="entry name" value="Transketo_C/PFOR_II"/>
</dbReference>
<dbReference type="GO" id="GO:0016491">
    <property type="term" value="F:oxidoreductase activity"/>
    <property type="evidence" value="ECO:0007669"/>
    <property type="project" value="UniProtKB-KW"/>
</dbReference>
<proteinExistence type="predicted"/>
<dbReference type="PANTHER" id="PTHR43088:SF1">
    <property type="entry name" value="SUBUNIT OF PYRUVATE:FLAVODOXIN OXIDOREDUCTASE"/>
    <property type="match status" value="1"/>
</dbReference>
<protein>
    <submittedName>
        <fullName evidence="4">3-methyl-2-oxobutanoate dehydrogenase subunit VorB</fullName>
    </submittedName>
</protein>
<evidence type="ECO:0000259" key="3">
    <source>
        <dbReference type="Pfam" id="PF17147"/>
    </source>
</evidence>
<dbReference type="NCBIfam" id="NF005507">
    <property type="entry name" value="PRK07119.1"/>
    <property type="match status" value="1"/>
</dbReference>
<dbReference type="GeneID" id="302994465"/>
<dbReference type="Gene3D" id="3.40.50.920">
    <property type="match status" value="1"/>
</dbReference>
<evidence type="ECO:0000256" key="1">
    <source>
        <dbReference type="ARBA" id="ARBA00023002"/>
    </source>
</evidence>
<evidence type="ECO:0000313" key="5">
    <source>
        <dbReference type="Proteomes" id="UP000297872"/>
    </source>
</evidence>
<dbReference type="AlphaFoldDB" id="A0A4Y8VSE2"/>
<dbReference type="SUPFAM" id="SSF52518">
    <property type="entry name" value="Thiamin diphosphate-binding fold (THDP-binding)"/>
    <property type="match status" value="1"/>
</dbReference>
<dbReference type="InterPro" id="IPR052368">
    <property type="entry name" value="2-oxoacid_oxidoreductase"/>
</dbReference>
<dbReference type="Pfam" id="PF01855">
    <property type="entry name" value="POR_N"/>
    <property type="match status" value="1"/>
</dbReference>
<keyword evidence="5" id="KW-1185">Reference proteome</keyword>
<feature type="domain" description="Pyruvate flavodoxin/ferredoxin oxidoreductase pyrimidine binding" evidence="2">
    <location>
        <begin position="20"/>
        <end position="193"/>
    </location>
</feature>
<dbReference type="RefSeq" id="WP_134842865.1">
    <property type="nucleotide sequence ID" value="NZ_SGVY01000007.1"/>
</dbReference>
<dbReference type="InterPro" id="IPR029061">
    <property type="entry name" value="THDP-binding"/>
</dbReference>
<dbReference type="Pfam" id="PF17147">
    <property type="entry name" value="PFOR_II"/>
    <property type="match status" value="1"/>
</dbReference>
<dbReference type="SUPFAM" id="SSF52922">
    <property type="entry name" value="TK C-terminal domain-like"/>
    <property type="match status" value="1"/>
</dbReference>